<dbReference type="EMBL" id="SMSJ01000093">
    <property type="protein sequence ID" value="TDH58859.1"/>
    <property type="molecule type" value="Genomic_DNA"/>
</dbReference>
<dbReference type="RefSeq" id="WP_133292335.1">
    <property type="nucleotide sequence ID" value="NZ_SMSJ01000093.1"/>
</dbReference>
<organism evidence="1 2">
    <name type="scientific">Dankookia rubra</name>
    <dbReference type="NCBI Taxonomy" id="1442381"/>
    <lineage>
        <taxon>Bacteria</taxon>
        <taxon>Pseudomonadati</taxon>
        <taxon>Pseudomonadota</taxon>
        <taxon>Alphaproteobacteria</taxon>
        <taxon>Acetobacterales</taxon>
        <taxon>Roseomonadaceae</taxon>
        <taxon>Dankookia</taxon>
    </lineage>
</organism>
<dbReference type="AlphaFoldDB" id="A0A4R5Q8L8"/>
<accession>A0A4R5Q8L8</accession>
<name>A0A4R5Q8L8_9PROT</name>
<proteinExistence type="predicted"/>
<dbReference type="Proteomes" id="UP000295096">
    <property type="component" value="Unassembled WGS sequence"/>
</dbReference>
<dbReference type="PROSITE" id="PS51257">
    <property type="entry name" value="PROKAR_LIPOPROTEIN"/>
    <property type="match status" value="1"/>
</dbReference>
<comment type="caution">
    <text evidence="1">The sequence shown here is derived from an EMBL/GenBank/DDBJ whole genome shotgun (WGS) entry which is preliminary data.</text>
</comment>
<evidence type="ECO:0000313" key="1">
    <source>
        <dbReference type="EMBL" id="TDH58859.1"/>
    </source>
</evidence>
<evidence type="ECO:0008006" key="3">
    <source>
        <dbReference type="Google" id="ProtNLM"/>
    </source>
</evidence>
<gene>
    <name evidence="1" type="ORF">E2C06_30420</name>
</gene>
<reference evidence="1 2" key="1">
    <citation type="journal article" date="2016" name="J. Microbiol.">
        <title>Dankookia rubra gen. nov., sp. nov., an alphaproteobacterium isolated from sediment of a shallow stream.</title>
        <authorList>
            <person name="Kim W.H."/>
            <person name="Kim D.H."/>
            <person name="Kang K."/>
            <person name="Ahn T.Y."/>
        </authorList>
    </citation>
    <scope>NUCLEOTIDE SEQUENCE [LARGE SCALE GENOMIC DNA]</scope>
    <source>
        <strain evidence="1 2">JCM30602</strain>
    </source>
</reference>
<keyword evidence="2" id="KW-1185">Reference proteome</keyword>
<sequence>MKRLRLTAPFAALWLTACNVVDFTRPGTSDPESSYATVYSIYAEFCALSQIKKKPGFGAEVRGEIGGHAAFYVRGACRSTGSDQQLLRPCGDPDAETADGVGISMNEHFRNAKWVAVPGRELFFNGNLQPGERLTRNRYRALQAEVQQSGLLDGIEFHPWVFADMPPGTSTEKYKYEVSVATDYAVGFGRGRYCARVAMTRPQLLAMIDFLNAENAPYRSGRGEFRWSLFQDNCIHLAHNALAAAGIWSVWPTNRGWLISLLDFPVPKNEFVNLMRRANDAALLNPIAVWQDPAARRSVLQFGQLPVRAGAIALSRPAHEPNDVYETALKLVFYDEPHLGPYRGWLEEILADPRRINLERNLADFATRYRQLRATRQPLAWWLAQAHLRNAEPADAEAFHARFYAALDQGIIDIDRRLAEVRGVRATQHLAAGHRLAAQ</sequence>
<dbReference type="OrthoDB" id="7234406at2"/>
<protein>
    <recommendedName>
        <fullName evidence="3">DUF4105 domain-containing protein</fullName>
    </recommendedName>
</protein>
<evidence type="ECO:0000313" key="2">
    <source>
        <dbReference type="Proteomes" id="UP000295096"/>
    </source>
</evidence>